<evidence type="ECO:0000313" key="2">
    <source>
        <dbReference type="Proteomes" id="UP000011777"/>
    </source>
</evidence>
<comment type="caution">
    <text evidence="1">The sequence shown here is derived from an EMBL/GenBank/DDBJ whole genome shotgun (WGS) entry which is preliminary data.</text>
</comment>
<keyword evidence="2" id="KW-1185">Reference proteome</keyword>
<dbReference type="OMA" id="PVPDWFM"/>
<protein>
    <submittedName>
        <fullName evidence="1">Uncharacterized protein</fullName>
    </submittedName>
</protein>
<name>M3IUA5_CANMX</name>
<dbReference type="eggNOG" id="ENOG502T2NA">
    <property type="taxonomic scope" value="Eukaryota"/>
</dbReference>
<dbReference type="HOGENOM" id="CLU_865983_0_0_1"/>
<reference evidence="1 2" key="1">
    <citation type="submission" date="2013-02" db="EMBL/GenBank/DDBJ databases">
        <title>Genome sequence of Candida maltosa Xu316, a potential industrial strain for xylitol and ethanol production.</title>
        <authorList>
            <person name="Yu J."/>
            <person name="Wang Q."/>
            <person name="Geng X."/>
            <person name="Bao W."/>
            <person name="He P."/>
            <person name="Cai J."/>
        </authorList>
    </citation>
    <scope>NUCLEOTIDE SEQUENCE [LARGE SCALE GENOMIC DNA]</scope>
    <source>
        <strain evidence="2">Xu316</strain>
    </source>
</reference>
<proteinExistence type="predicted"/>
<accession>M3IUA5</accession>
<evidence type="ECO:0000313" key="1">
    <source>
        <dbReference type="EMBL" id="EMG50181.1"/>
    </source>
</evidence>
<dbReference type="EMBL" id="AOGT01000346">
    <property type="protein sequence ID" value="EMG50181.1"/>
    <property type="molecule type" value="Genomic_DNA"/>
</dbReference>
<organism evidence="1 2">
    <name type="scientific">Candida maltosa (strain Xu316)</name>
    <name type="common">Yeast</name>
    <dbReference type="NCBI Taxonomy" id="1245528"/>
    <lineage>
        <taxon>Eukaryota</taxon>
        <taxon>Fungi</taxon>
        <taxon>Dikarya</taxon>
        <taxon>Ascomycota</taxon>
        <taxon>Saccharomycotina</taxon>
        <taxon>Pichiomycetes</taxon>
        <taxon>Debaryomycetaceae</taxon>
        <taxon>Candida/Lodderomyces clade</taxon>
        <taxon>Candida</taxon>
    </lineage>
</organism>
<gene>
    <name evidence="1" type="ORF">G210_4787</name>
</gene>
<sequence length="278" mass="32273">MTTTVTSLSDSKEQDIINNLIKLAHKEINNGNKSITPDKLDKLTDLLVQKKIANKSVPVKQQRKPHPQPKYPSLVNKFDLNKASSSSSSRKKENKKSPVIPNKVTKFYKANEFSFRKVEFIFITILENLANLMDNLHLLSNLPMFPKFLNNFLKQTNKIWIFLLLFLIRKTISQLLNVLRKIRKVNVELDLLNKTTKDHGLTKKYNKVLKDLKFDKMMLVLELIGNFLDLTFNVIEFYGVDLPGWVMSILNFSSMAMTIYRMNKDDEYVDDDISEDLI</sequence>
<dbReference type="OrthoDB" id="3993572at2759"/>
<dbReference type="AlphaFoldDB" id="M3IUA5"/>
<dbReference type="Proteomes" id="UP000011777">
    <property type="component" value="Unassembled WGS sequence"/>
</dbReference>